<dbReference type="InterPro" id="IPR017900">
    <property type="entry name" value="4Fe4S_Fe_S_CS"/>
</dbReference>
<evidence type="ECO:0000259" key="4">
    <source>
        <dbReference type="PROSITE" id="PS51379"/>
    </source>
</evidence>
<keyword evidence="1" id="KW-0479">Metal-binding</keyword>
<dbReference type="PANTHER" id="PTHR43193">
    <property type="match status" value="1"/>
</dbReference>
<dbReference type="GO" id="GO:0051536">
    <property type="term" value="F:iron-sulfur cluster binding"/>
    <property type="evidence" value="ECO:0007669"/>
    <property type="project" value="UniProtKB-KW"/>
</dbReference>
<dbReference type="Proteomes" id="UP000006546">
    <property type="component" value="Chromosome"/>
</dbReference>
<dbReference type="InterPro" id="IPR007525">
    <property type="entry name" value="FrhB_FdhB_C"/>
</dbReference>
<dbReference type="InterPro" id="IPR052977">
    <property type="entry name" value="Polyferredoxin-like_ET"/>
</dbReference>
<organism evidence="5 6">
    <name type="scientific">Treponema brennaborense (strain DSM 12168 / CIP 105900 / DD5/3)</name>
    <dbReference type="NCBI Taxonomy" id="906968"/>
    <lineage>
        <taxon>Bacteria</taxon>
        <taxon>Pseudomonadati</taxon>
        <taxon>Spirochaetota</taxon>
        <taxon>Spirochaetia</taxon>
        <taxon>Spirochaetales</taxon>
        <taxon>Treponemataceae</taxon>
        <taxon>Treponema</taxon>
    </lineage>
</organism>
<dbReference type="Pfam" id="PF12838">
    <property type="entry name" value="Fer4_7"/>
    <property type="match status" value="1"/>
</dbReference>
<feature type="domain" description="4Fe-4S ferredoxin-type" evidence="4">
    <location>
        <begin position="1"/>
        <end position="31"/>
    </location>
</feature>
<dbReference type="GO" id="GO:0046872">
    <property type="term" value="F:metal ion binding"/>
    <property type="evidence" value="ECO:0007669"/>
    <property type="project" value="UniProtKB-KW"/>
</dbReference>
<evidence type="ECO:0000313" key="5">
    <source>
        <dbReference type="EMBL" id="AEE17079.1"/>
    </source>
</evidence>
<dbReference type="InterPro" id="IPR017896">
    <property type="entry name" value="4Fe4S_Fe-S-bd"/>
</dbReference>
<dbReference type="KEGG" id="tbe:Trebr_1657"/>
<dbReference type="EMBL" id="CP002696">
    <property type="protein sequence ID" value="AEE17079.1"/>
    <property type="molecule type" value="Genomic_DNA"/>
</dbReference>
<feature type="domain" description="4Fe-4S ferredoxin-type" evidence="4">
    <location>
        <begin position="36"/>
        <end position="65"/>
    </location>
</feature>
<name>F4LQ01_TREBD</name>
<evidence type="ECO:0000256" key="2">
    <source>
        <dbReference type="ARBA" id="ARBA00023004"/>
    </source>
</evidence>
<dbReference type="eggNOG" id="COG1143">
    <property type="taxonomic scope" value="Bacteria"/>
</dbReference>
<keyword evidence="6" id="KW-1185">Reference proteome</keyword>
<keyword evidence="2" id="KW-0408">Iron</keyword>
<dbReference type="PROSITE" id="PS51379">
    <property type="entry name" value="4FE4S_FER_2"/>
    <property type="match status" value="2"/>
</dbReference>
<sequence length="411" mass="45764">MFLDDGVKSGCCGCKVCASVCKTNAISFESDEEGFWYPIIDGNKCIDCGQCRKVCPASDRSSVPGGALLPIADEGQFCAAFSNSADVLENSASGGMFTHISDCILGNNGVVFGHRYDKDFNVICDAADSKDRRDLFRGSKYVQSDMGNAYAEIKRQTETERPVLVSGTPCQIDAVKHFFGGKVPVNLFLLEIICHGVPPPLIFREYIGLCEKKAGKKITDFEFRGKEKGWTTPFRKISYSDGSCRGELLNTDAFNNLFLGTDCILRPSCYECKYAGKERVADISIGDFWGAEDVHPDMFNSNRGTSLVLVNTEKGREMFGHARKFMTVKNILLSDCAGRNLPLRGYPRPRIDRESFFNDYATQGLEWSMKKHCFKPERTLRAKIKKLIVLLIGKERAIKLKKLMKGGALER</sequence>
<evidence type="ECO:0000256" key="3">
    <source>
        <dbReference type="ARBA" id="ARBA00023014"/>
    </source>
</evidence>
<dbReference type="AlphaFoldDB" id="F4LQ01"/>
<dbReference type="OrthoDB" id="430408at2"/>
<dbReference type="STRING" id="906968.Trebr_1657"/>
<dbReference type="PANTHER" id="PTHR43193:SF2">
    <property type="entry name" value="POLYFERREDOXIN PROTEIN FWDF"/>
    <property type="match status" value="1"/>
</dbReference>
<proteinExistence type="predicted"/>
<dbReference type="PROSITE" id="PS00198">
    <property type="entry name" value="4FE4S_FER_1"/>
    <property type="match status" value="1"/>
</dbReference>
<dbReference type="eggNOG" id="COG1035">
    <property type="taxonomic scope" value="Bacteria"/>
</dbReference>
<reference evidence="6" key="1">
    <citation type="submission" date="2011-04" db="EMBL/GenBank/DDBJ databases">
        <title>The complete genome of Treponema brennaborense DSM 12168.</title>
        <authorList>
            <person name="Lucas S."/>
            <person name="Han J."/>
            <person name="Lapidus A."/>
            <person name="Bruce D."/>
            <person name="Goodwin L."/>
            <person name="Pitluck S."/>
            <person name="Peters L."/>
            <person name="Kyrpides N."/>
            <person name="Mavromatis K."/>
            <person name="Ivanova N."/>
            <person name="Mikhailova N."/>
            <person name="Pagani I."/>
            <person name="Teshima H."/>
            <person name="Detter J.C."/>
            <person name="Tapia R."/>
            <person name="Han C."/>
            <person name="Land M."/>
            <person name="Hauser L."/>
            <person name="Markowitz V."/>
            <person name="Cheng J.-F."/>
            <person name="Hugenholtz P."/>
            <person name="Woyke T."/>
            <person name="Wu D."/>
            <person name="Gronow S."/>
            <person name="Wellnitz S."/>
            <person name="Brambilla E."/>
            <person name="Klenk H.-P."/>
            <person name="Eisen J.A."/>
        </authorList>
    </citation>
    <scope>NUCLEOTIDE SEQUENCE [LARGE SCALE GENOMIC DNA]</scope>
    <source>
        <strain evidence="6">DSM 12168 / CIP 105900 / DD5/3</strain>
    </source>
</reference>
<dbReference type="Pfam" id="PF04432">
    <property type="entry name" value="FrhB_FdhB_C"/>
    <property type="match status" value="1"/>
</dbReference>
<dbReference type="HOGENOM" id="CLU_037958_1_0_12"/>
<dbReference type="RefSeq" id="WP_013758784.1">
    <property type="nucleotide sequence ID" value="NC_015500.1"/>
</dbReference>
<dbReference type="Gene3D" id="3.30.70.20">
    <property type="match status" value="1"/>
</dbReference>
<protein>
    <submittedName>
        <fullName evidence="5">Coenzyme F420 hydrogenase/dehydrogenase beta subunit domain protein</fullName>
    </submittedName>
</protein>
<keyword evidence="3" id="KW-0411">Iron-sulfur</keyword>
<accession>F4LQ01</accession>
<dbReference type="SUPFAM" id="SSF54862">
    <property type="entry name" value="4Fe-4S ferredoxins"/>
    <property type="match status" value="1"/>
</dbReference>
<evidence type="ECO:0000313" key="6">
    <source>
        <dbReference type="Proteomes" id="UP000006546"/>
    </source>
</evidence>
<evidence type="ECO:0000256" key="1">
    <source>
        <dbReference type="ARBA" id="ARBA00022723"/>
    </source>
</evidence>
<gene>
    <name evidence="5" type="ordered locus">Trebr_1657</name>
</gene>